<evidence type="ECO:0000313" key="1">
    <source>
        <dbReference type="EMBL" id="TNN43943.1"/>
    </source>
</evidence>
<keyword evidence="2" id="KW-1185">Reference proteome</keyword>
<evidence type="ECO:0000313" key="2">
    <source>
        <dbReference type="Proteomes" id="UP000314294"/>
    </source>
</evidence>
<dbReference type="EMBL" id="SRLO01000935">
    <property type="protein sequence ID" value="TNN43943.1"/>
    <property type="molecule type" value="Genomic_DNA"/>
</dbReference>
<proteinExistence type="predicted"/>
<gene>
    <name evidence="1" type="ORF">EYF80_045857</name>
</gene>
<protein>
    <submittedName>
        <fullName evidence="1">Uncharacterized protein</fullName>
    </submittedName>
</protein>
<accession>A0A4Z2FT52</accession>
<dbReference type="AlphaFoldDB" id="A0A4Z2FT52"/>
<sequence length="66" mass="7492">MATIGFGVHVRREKEFVSIDSGAMPRRLSLAEEDIKPSFCFFGVIVQSKAGRRSSSSRRLSGFRWR</sequence>
<organism evidence="1 2">
    <name type="scientific">Liparis tanakae</name>
    <name type="common">Tanaka's snailfish</name>
    <dbReference type="NCBI Taxonomy" id="230148"/>
    <lineage>
        <taxon>Eukaryota</taxon>
        <taxon>Metazoa</taxon>
        <taxon>Chordata</taxon>
        <taxon>Craniata</taxon>
        <taxon>Vertebrata</taxon>
        <taxon>Euteleostomi</taxon>
        <taxon>Actinopterygii</taxon>
        <taxon>Neopterygii</taxon>
        <taxon>Teleostei</taxon>
        <taxon>Neoteleostei</taxon>
        <taxon>Acanthomorphata</taxon>
        <taxon>Eupercaria</taxon>
        <taxon>Perciformes</taxon>
        <taxon>Cottioidei</taxon>
        <taxon>Cottales</taxon>
        <taxon>Liparidae</taxon>
        <taxon>Liparis</taxon>
    </lineage>
</organism>
<reference evidence="1 2" key="1">
    <citation type="submission" date="2019-03" db="EMBL/GenBank/DDBJ databases">
        <title>First draft genome of Liparis tanakae, snailfish: a comprehensive survey of snailfish specific genes.</title>
        <authorList>
            <person name="Kim W."/>
            <person name="Song I."/>
            <person name="Jeong J.-H."/>
            <person name="Kim D."/>
            <person name="Kim S."/>
            <person name="Ryu S."/>
            <person name="Song J.Y."/>
            <person name="Lee S.K."/>
        </authorList>
    </citation>
    <scope>NUCLEOTIDE SEQUENCE [LARGE SCALE GENOMIC DNA]</scope>
    <source>
        <tissue evidence="1">Muscle</tissue>
    </source>
</reference>
<dbReference type="Proteomes" id="UP000314294">
    <property type="component" value="Unassembled WGS sequence"/>
</dbReference>
<name>A0A4Z2FT52_9TELE</name>
<comment type="caution">
    <text evidence="1">The sequence shown here is derived from an EMBL/GenBank/DDBJ whole genome shotgun (WGS) entry which is preliminary data.</text>
</comment>